<evidence type="ECO:0000256" key="1">
    <source>
        <dbReference type="SAM" id="MobiDB-lite"/>
    </source>
</evidence>
<reference evidence="2 3" key="1">
    <citation type="submission" date="2015-09" db="EMBL/GenBank/DDBJ databases">
        <authorList>
            <consortium name="Pathogen Informatics"/>
        </authorList>
    </citation>
    <scope>NUCLEOTIDE SEQUENCE [LARGE SCALE GENOMIC DNA]</scope>
    <source>
        <strain evidence="2 3">2789STDY5834946</strain>
    </source>
</reference>
<proteinExistence type="predicted"/>
<dbReference type="Proteomes" id="UP000095725">
    <property type="component" value="Unassembled WGS sequence"/>
</dbReference>
<name>A0A174ND52_9BACE</name>
<protein>
    <submittedName>
        <fullName evidence="2">Uncharacterized protein</fullName>
    </submittedName>
</protein>
<feature type="region of interest" description="Disordered" evidence="1">
    <location>
        <begin position="240"/>
        <end position="260"/>
    </location>
</feature>
<feature type="compositionally biased region" description="Basic and acidic residues" evidence="1">
    <location>
        <begin position="30"/>
        <end position="52"/>
    </location>
</feature>
<sequence length="276" mass="32440">MTKENHYADSHPERKPNGVPRHKPGKKGRNREASYKQDDPDSHNDICKHKDPDPDDPGNPEEAQTPDCHTHRRQNKYQKMYHHPECVKGPTDFHYYKIPNACCHLRPRCVCREGYRLHRDYRSLPARRRRIPDNACNVGRVYSQDYSYIFWIRLYRSIHHQHQTLLTVNYGGKPHTRNVNRRCCARNTPVPTLIFAYNSRKPLPTTQEPEEYGTVNFPMSYIHNFQSGLCPAGLFRRVSSEKHRQNHPHRTHQSGSAHRSFSTAKLLRYICQAELP</sequence>
<accession>A0A174ND52</accession>
<evidence type="ECO:0000313" key="3">
    <source>
        <dbReference type="Proteomes" id="UP000095725"/>
    </source>
</evidence>
<organism evidence="2 3">
    <name type="scientific">Bacteroides caccae</name>
    <dbReference type="NCBI Taxonomy" id="47678"/>
    <lineage>
        <taxon>Bacteria</taxon>
        <taxon>Pseudomonadati</taxon>
        <taxon>Bacteroidota</taxon>
        <taxon>Bacteroidia</taxon>
        <taxon>Bacteroidales</taxon>
        <taxon>Bacteroidaceae</taxon>
        <taxon>Bacteroides</taxon>
    </lineage>
</organism>
<feature type="region of interest" description="Disordered" evidence="1">
    <location>
        <begin position="1"/>
        <end position="73"/>
    </location>
</feature>
<feature type="compositionally biased region" description="Basic residues" evidence="1">
    <location>
        <begin position="20"/>
        <end position="29"/>
    </location>
</feature>
<gene>
    <name evidence="2" type="ORF">ERS852558_00258</name>
</gene>
<dbReference type="AlphaFoldDB" id="A0A174ND52"/>
<evidence type="ECO:0000313" key="2">
    <source>
        <dbReference type="EMBL" id="CUP45616.1"/>
    </source>
</evidence>
<dbReference type="EMBL" id="CZBL01000001">
    <property type="protein sequence ID" value="CUP45616.1"/>
    <property type="molecule type" value="Genomic_DNA"/>
</dbReference>
<feature type="compositionally biased region" description="Basic and acidic residues" evidence="1">
    <location>
        <begin position="1"/>
        <end position="16"/>
    </location>
</feature>